<dbReference type="EMBL" id="WQMT02000007">
    <property type="protein sequence ID" value="KAG9221257.1"/>
    <property type="molecule type" value="Genomic_DNA"/>
</dbReference>
<evidence type="ECO:0000313" key="2">
    <source>
        <dbReference type="Proteomes" id="UP000824881"/>
    </source>
</evidence>
<protein>
    <submittedName>
        <fullName evidence="1">Uncharacterized protein</fullName>
    </submittedName>
</protein>
<accession>A0ACB7ISM7</accession>
<name>A0ACB7ISM7_PLECO</name>
<comment type="caution">
    <text evidence="1">The sequence shown here is derived from an EMBL/GenBank/DDBJ whole genome shotgun (WGS) entry which is preliminary data.</text>
</comment>
<organism evidence="1 2">
    <name type="scientific">Pleurotus cornucopiae</name>
    <name type="common">Cornucopia mushroom</name>
    <dbReference type="NCBI Taxonomy" id="5321"/>
    <lineage>
        <taxon>Eukaryota</taxon>
        <taxon>Fungi</taxon>
        <taxon>Dikarya</taxon>
        <taxon>Basidiomycota</taxon>
        <taxon>Agaricomycotina</taxon>
        <taxon>Agaricomycetes</taxon>
        <taxon>Agaricomycetidae</taxon>
        <taxon>Agaricales</taxon>
        <taxon>Pleurotineae</taxon>
        <taxon>Pleurotaceae</taxon>
        <taxon>Pleurotus</taxon>
    </lineage>
</organism>
<keyword evidence="2" id="KW-1185">Reference proteome</keyword>
<proteinExistence type="predicted"/>
<reference evidence="1 2" key="1">
    <citation type="journal article" date="2021" name="Appl. Environ. Microbiol.">
        <title>Genetic linkage and physical mapping for an oyster mushroom Pleurotus cornucopiae and QTL analysis for the trait cap color.</title>
        <authorList>
            <person name="Zhang Y."/>
            <person name="Gao W."/>
            <person name="Sonnenberg A."/>
            <person name="Chen Q."/>
            <person name="Zhang J."/>
            <person name="Huang C."/>
        </authorList>
    </citation>
    <scope>NUCLEOTIDE SEQUENCE [LARGE SCALE GENOMIC DNA]</scope>
    <source>
        <strain evidence="1">CCMSSC00406</strain>
    </source>
</reference>
<sequence>MSNNKESDDHGLKAVKQNSKYYLRGGDLHLLADGELFRIHRYFFERESDKLRAKLAQPASPGAKPEGTSDSNAIILNKVSAADLEKFLWVFYNPRYSLYDATFDEWSAILRLADLWGFSEVKALCIRQLESMEIDIVDRLVLYQRFKVAQEVLTPRYVELCSRDELLTEAEATSLGISTTVMICSLRERLRSSASPSDGSKSPLPPGLDAEDIASFIRATMSGASVPFSPTKKSTTDKKEKEKKKDKEDATKGRPNGANGDSLDTPAIQGSNSGSTLGRPVTNLIIMVLHHNAKYFLDFIEFVVDEELFRIPSVAHFTSDSLVLGPRIRAGEKPIDLTGSVSVNEFEQFLEIILSLQITSWLEHSIAQWCLVLKLANAWQIEPLRKVAIQKMGWDDTISRIEKGHQYLVAEWVEQGYAWLLQRFAPLTVAESERLGWPVALKICHLREERAKGKWNHPDLAGRINAAFADEFKKIRDACTWLSKPMAITLGPAPIAYAQQLKPVDSNGAVKDLPEISASASPGSKAPPAACPPTTPQIFAFKSPVPLVKSDTPFSFERPPAQAAFVFGPSNGDKAQPVGPFVDPQPLKATNGKADNQTGASAFPSPDTPAGPISPAPQTSLPFPLVKTNAPPGSERPASGAQFVFGPVESKGSNADPELPKVLKSASQVNSPKSSTPQSPKSLDDSKRSPTQGIFGPASERLKVQEEIFGPVPIVKPNPPFDSRESKRSCAQTALFFEPSGSNPQEDVMGAVPNVKPDALAADPKRLDAQTTSLTGGAPKPPKPIKVNGRTVKVNLPKAPAASPNPPSDSEPESSAVRSPDSASEGRDDVEAHRLLSRFTPVK</sequence>
<evidence type="ECO:0000313" key="1">
    <source>
        <dbReference type="EMBL" id="KAG9221257.1"/>
    </source>
</evidence>
<dbReference type="Proteomes" id="UP000824881">
    <property type="component" value="Unassembled WGS sequence"/>
</dbReference>
<gene>
    <name evidence="1" type="ORF">CCMSSC00406_0008908</name>
</gene>